<dbReference type="Proteomes" id="UP001063166">
    <property type="component" value="Unassembled WGS sequence"/>
</dbReference>
<evidence type="ECO:0000313" key="2">
    <source>
        <dbReference type="Proteomes" id="UP001063166"/>
    </source>
</evidence>
<sequence length="82" mass="9052">MDNFATVQRDWQDCLRGAPMARLLLTSGGYQRLVLYLVSGAPGGFRNCLFPGSQPAWGSGSRVSLASEPWSDLSWRRSVISF</sequence>
<gene>
    <name evidence="1" type="ORF">LshimejAT787_0202630</name>
</gene>
<proteinExistence type="predicted"/>
<reference evidence="1" key="1">
    <citation type="submission" date="2022-07" db="EMBL/GenBank/DDBJ databases">
        <title>The genome of Lyophyllum shimeji provides insight into the initial evolution of ectomycorrhizal fungal genome.</title>
        <authorList>
            <person name="Kobayashi Y."/>
            <person name="Shibata T."/>
            <person name="Hirakawa H."/>
            <person name="Shigenobu S."/>
            <person name="Nishiyama T."/>
            <person name="Yamada A."/>
            <person name="Hasebe M."/>
            <person name="Kawaguchi M."/>
        </authorList>
    </citation>
    <scope>NUCLEOTIDE SEQUENCE</scope>
    <source>
        <strain evidence="1">AT787</strain>
    </source>
</reference>
<dbReference type="AlphaFoldDB" id="A0A9P3PFX4"/>
<dbReference type="EMBL" id="BRPK01000002">
    <property type="protein sequence ID" value="GLB34698.1"/>
    <property type="molecule type" value="Genomic_DNA"/>
</dbReference>
<evidence type="ECO:0000313" key="1">
    <source>
        <dbReference type="EMBL" id="GLB34698.1"/>
    </source>
</evidence>
<organism evidence="1 2">
    <name type="scientific">Lyophyllum shimeji</name>
    <name type="common">Hon-shimeji</name>
    <name type="synonym">Tricholoma shimeji</name>
    <dbReference type="NCBI Taxonomy" id="47721"/>
    <lineage>
        <taxon>Eukaryota</taxon>
        <taxon>Fungi</taxon>
        <taxon>Dikarya</taxon>
        <taxon>Basidiomycota</taxon>
        <taxon>Agaricomycotina</taxon>
        <taxon>Agaricomycetes</taxon>
        <taxon>Agaricomycetidae</taxon>
        <taxon>Agaricales</taxon>
        <taxon>Tricholomatineae</taxon>
        <taxon>Lyophyllaceae</taxon>
        <taxon>Lyophyllum</taxon>
    </lineage>
</organism>
<comment type="caution">
    <text evidence="1">The sequence shown here is derived from an EMBL/GenBank/DDBJ whole genome shotgun (WGS) entry which is preliminary data.</text>
</comment>
<accession>A0A9P3PFX4</accession>
<name>A0A9P3PFX4_LYOSH</name>
<protein>
    <submittedName>
        <fullName evidence="1">Uncharacterized protein</fullName>
    </submittedName>
</protein>
<keyword evidence="2" id="KW-1185">Reference proteome</keyword>